<evidence type="ECO:0000313" key="4">
    <source>
        <dbReference type="Proteomes" id="UP000067444"/>
    </source>
</evidence>
<keyword evidence="2" id="KW-0812">Transmembrane</keyword>
<feature type="compositionally biased region" description="Polar residues" evidence="1">
    <location>
        <begin position="13"/>
        <end position="34"/>
    </location>
</feature>
<feature type="transmembrane region" description="Helical" evidence="2">
    <location>
        <begin position="377"/>
        <end position="396"/>
    </location>
</feature>
<feature type="transmembrane region" description="Helical" evidence="2">
    <location>
        <begin position="408"/>
        <end position="429"/>
    </location>
</feature>
<evidence type="ECO:0000256" key="1">
    <source>
        <dbReference type="SAM" id="MobiDB-lite"/>
    </source>
</evidence>
<feature type="transmembrane region" description="Helical" evidence="2">
    <location>
        <begin position="136"/>
        <end position="162"/>
    </location>
</feature>
<keyword evidence="2" id="KW-1133">Transmembrane helix</keyword>
<dbReference type="Proteomes" id="UP000067444">
    <property type="component" value="Chromosome"/>
</dbReference>
<feature type="transmembrane region" description="Helical" evidence="2">
    <location>
        <begin position="307"/>
        <end position="329"/>
    </location>
</feature>
<dbReference type="RefSeq" id="WP_049833614.1">
    <property type="nucleotide sequence ID" value="NZ_CP012160.1"/>
</dbReference>
<feature type="transmembrane region" description="Helical" evidence="2">
    <location>
        <begin position="105"/>
        <end position="130"/>
    </location>
</feature>
<sequence length="504" mass="54634">MFKNFATMVSPPKGTTPSNQLDGNKDPSNQQSKSDTPRDGTFPNAGVVGLSFLVLLADFLFWGYRLGITLGLFALAIFAVAALHRKPQTGVIKPALLMGFATLPIFEHVQTLSVVILVLGTLGALVWIRAPKDGRFTWIISAAAKLAACLPFGGLTACAAALGKVRDQSTPPTVFDHLRSKTFWFKWSLPVGGSLILGALLMSANPVLESVVLRVFQIDLNIVKTAPRIMFWGGISLLIWPLLNPPKPQDTISMSLPRLDRKFGVNGGSVLRSLIVFNVILGVQSMLDFSILLGNAALPDGMTYATYAHRGAYSLMITAMLAGIFAIAARPYLKEHAVLKPLLVLWIGQNTLLSFSAVLRLNLYIGEYGLTYLRTYALIWIGLVGLGLVLVLWHVLRERSSYLLIARLAAIGFGTLYLSAFFNFAGFIARSTITQATDTASVDWSYLCQLGPTAQKAVIHGLAANSAIVAPAGFHRCFVAGDGPYNWRETGFRSIRSQLPAPPN</sequence>
<keyword evidence="4" id="KW-1185">Reference proteome</keyword>
<protein>
    <submittedName>
        <fullName evidence="3">Uncharacterized protein</fullName>
    </submittedName>
</protein>
<dbReference type="KEGG" id="otm:OSB_06360"/>
<feature type="transmembrane region" description="Helical" evidence="2">
    <location>
        <begin position="68"/>
        <end position="84"/>
    </location>
</feature>
<reference evidence="3 4" key="1">
    <citation type="journal article" date="2015" name="Genome Announc.">
        <title>Closed Genome Sequence of Octadecabacter temperatus SB1, the First Mesophilic Species of the Genus Octadecabacter.</title>
        <authorList>
            <person name="Voget S."/>
            <person name="Billerbeck S."/>
            <person name="Simon M."/>
            <person name="Daniel R."/>
        </authorList>
    </citation>
    <scope>NUCLEOTIDE SEQUENCE [LARGE SCALE GENOMIC DNA]</scope>
    <source>
        <strain evidence="3 4">SB1</strain>
    </source>
</reference>
<dbReference type="AlphaFoldDB" id="A0A0K0Y2Q4"/>
<organism evidence="3 4">
    <name type="scientific">Octadecabacter temperatus</name>
    <dbReference type="NCBI Taxonomy" id="1458307"/>
    <lineage>
        <taxon>Bacteria</taxon>
        <taxon>Pseudomonadati</taxon>
        <taxon>Pseudomonadota</taxon>
        <taxon>Alphaproteobacteria</taxon>
        <taxon>Rhodobacterales</taxon>
        <taxon>Roseobacteraceae</taxon>
        <taxon>Octadecabacter</taxon>
    </lineage>
</organism>
<keyword evidence="2" id="KW-0472">Membrane</keyword>
<accession>A0A0K0Y2Q4</accession>
<feature type="transmembrane region" description="Helical" evidence="2">
    <location>
        <begin position="263"/>
        <end position="287"/>
    </location>
</feature>
<dbReference type="OrthoDB" id="7280060at2"/>
<feature type="transmembrane region" description="Helical" evidence="2">
    <location>
        <begin position="183"/>
        <end position="205"/>
    </location>
</feature>
<feature type="region of interest" description="Disordered" evidence="1">
    <location>
        <begin position="1"/>
        <end position="40"/>
    </location>
</feature>
<name>A0A0K0Y2Q4_9RHOB</name>
<feature type="transmembrane region" description="Helical" evidence="2">
    <location>
        <begin position="42"/>
        <end position="62"/>
    </location>
</feature>
<dbReference type="InterPro" id="IPR025291">
    <property type="entry name" value="DUF4153"/>
</dbReference>
<feature type="transmembrane region" description="Helical" evidence="2">
    <location>
        <begin position="341"/>
        <end position="365"/>
    </location>
</feature>
<evidence type="ECO:0000313" key="3">
    <source>
        <dbReference type="EMBL" id="AKS45197.1"/>
    </source>
</evidence>
<proteinExistence type="predicted"/>
<evidence type="ECO:0000256" key="2">
    <source>
        <dbReference type="SAM" id="Phobius"/>
    </source>
</evidence>
<dbReference type="EMBL" id="CP012160">
    <property type="protein sequence ID" value="AKS45197.1"/>
    <property type="molecule type" value="Genomic_DNA"/>
</dbReference>
<feature type="transmembrane region" description="Helical" evidence="2">
    <location>
        <begin position="225"/>
        <end position="243"/>
    </location>
</feature>
<gene>
    <name evidence="3" type="ORF">OSB_06360</name>
</gene>
<dbReference type="Pfam" id="PF13687">
    <property type="entry name" value="DUF4153"/>
    <property type="match status" value="1"/>
</dbReference>
<dbReference type="STRING" id="1458307.OSB_06360"/>